<sequence length="92" mass="10728">MEAQSANELKKAELQYAFEMKKLEHEAMEREIQRKHEAEERMAKQQAKEKGCWQCEESALHCPTPMEPKLNGSERLKKKPELKPKESGLGFK</sequence>
<gene>
    <name evidence="3" type="ORF">WR25_24121</name>
</gene>
<organism evidence="3 4">
    <name type="scientific">Diploscapter pachys</name>
    <dbReference type="NCBI Taxonomy" id="2018661"/>
    <lineage>
        <taxon>Eukaryota</taxon>
        <taxon>Metazoa</taxon>
        <taxon>Ecdysozoa</taxon>
        <taxon>Nematoda</taxon>
        <taxon>Chromadorea</taxon>
        <taxon>Rhabditida</taxon>
        <taxon>Rhabditina</taxon>
        <taxon>Rhabditomorpha</taxon>
        <taxon>Rhabditoidea</taxon>
        <taxon>Rhabditidae</taxon>
        <taxon>Diploscapter</taxon>
    </lineage>
</organism>
<reference evidence="3 4" key="1">
    <citation type="journal article" date="2017" name="Curr. Biol.">
        <title>Genome architecture and evolution of a unichromosomal asexual nematode.</title>
        <authorList>
            <person name="Fradin H."/>
            <person name="Zegar C."/>
            <person name="Gutwein M."/>
            <person name="Lucas J."/>
            <person name="Kovtun M."/>
            <person name="Corcoran D."/>
            <person name="Baugh L.R."/>
            <person name="Kiontke K."/>
            <person name="Gunsalus K."/>
            <person name="Fitch D.H."/>
            <person name="Piano F."/>
        </authorList>
    </citation>
    <scope>NUCLEOTIDE SEQUENCE [LARGE SCALE GENOMIC DNA]</scope>
    <source>
        <strain evidence="3">PF1309</strain>
    </source>
</reference>
<dbReference type="EMBL" id="LIAE01009873">
    <property type="protein sequence ID" value="PAV67868.1"/>
    <property type="molecule type" value="Genomic_DNA"/>
</dbReference>
<dbReference type="AlphaFoldDB" id="A0A2A2K1R3"/>
<keyword evidence="4" id="KW-1185">Reference proteome</keyword>
<feature type="compositionally biased region" description="Basic and acidic residues" evidence="2">
    <location>
        <begin position="72"/>
        <end position="86"/>
    </location>
</feature>
<accession>A0A2A2K1R3</accession>
<evidence type="ECO:0000313" key="3">
    <source>
        <dbReference type="EMBL" id="PAV67868.1"/>
    </source>
</evidence>
<evidence type="ECO:0000313" key="4">
    <source>
        <dbReference type="Proteomes" id="UP000218231"/>
    </source>
</evidence>
<evidence type="ECO:0000256" key="1">
    <source>
        <dbReference type="SAM" id="Coils"/>
    </source>
</evidence>
<feature type="region of interest" description="Disordered" evidence="2">
    <location>
        <begin position="64"/>
        <end position="92"/>
    </location>
</feature>
<keyword evidence="1" id="KW-0175">Coiled coil</keyword>
<protein>
    <submittedName>
        <fullName evidence="3">Uncharacterized protein</fullName>
    </submittedName>
</protein>
<comment type="caution">
    <text evidence="3">The sequence shown here is derived from an EMBL/GenBank/DDBJ whole genome shotgun (WGS) entry which is preliminary data.</text>
</comment>
<proteinExistence type="predicted"/>
<feature type="coiled-coil region" evidence="1">
    <location>
        <begin position="20"/>
        <end position="48"/>
    </location>
</feature>
<evidence type="ECO:0000256" key="2">
    <source>
        <dbReference type="SAM" id="MobiDB-lite"/>
    </source>
</evidence>
<dbReference type="Proteomes" id="UP000218231">
    <property type="component" value="Unassembled WGS sequence"/>
</dbReference>
<name>A0A2A2K1R3_9BILA</name>